<keyword evidence="3" id="KW-1185">Reference proteome</keyword>
<feature type="domain" description="PD-(D/E)XK endonuclease-like" evidence="1">
    <location>
        <begin position="669"/>
        <end position="963"/>
    </location>
</feature>
<dbReference type="InterPro" id="IPR038726">
    <property type="entry name" value="PDDEXK_AddAB-type"/>
</dbReference>
<proteinExistence type="predicted"/>
<organism evidence="2 3">
    <name type="scientific">Treponema socranskii subsp. socranskii VPI DR56BR1116 = ATCC 35536</name>
    <dbReference type="NCBI Taxonomy" id="1125725"/>
    <lineage>
        <taxon>Bacteria</taxon>
        <taxon>Pseudomonadati</taxon>
        <taxon>Spirochaetota</taxon>
        <taxon>Spirochaetia</taxon>
        <taxon>Spirochaetales</taxon>
        <taxon>Treponemataceae</taxon>
        <taxon>Treponema</taxon>
    </lineage>
</organism>
<evidence type="ECO:0000259" key="1">
    <source>
        <dbReference type="Pfam" id="PF12705"/>
    </source>
</evidence>
<gene>
    <name evidence="2" type="ORF">HMPREF0860_1559</name>
</gene>
<dbReference type="EMBL" id="AVQI01000053">
    <property type="protein sequence ID" value="ERK01718.1"/>
    <property type="molecule type" value="Genomic_DNA"/>
</dbReference>
<dbReference type="InterPro" id="IPR011604">
    <property type="entry name" value="PDDEXK-like_dom_sf"/>
</dbReference>
<comment type="caution">
    <text evidence="2">The sequence shown here is derived from an EMBL/GenBank/DDBJ whole genome shotgun (WGS) entry which is preliminary data.</text>
</comment>
<dbReference type="SUPFAM" id="SSF52540">
    <property type="entry name" value="P-loop containing nucleoside triphosphate hydrolases"/>
    <property type="match status" value="1"/>
</dbReference>
<evidence type="ECO:0000313" key="3">
    <source>
        <dbReference type="Proteomes" id="UP000016646"/>
    </source>
</evidence>
<protein>
    <submittedName>
        <fullName evidence="2">PD-(D/E)XK nuclease family protein</fullName>
    </submittedName>
</protein>
<reference evidence="2 3" key="1">
    <citation type="submission" date="2013-08" db="EMBL/GenBank/DDBJ databases">
        <authorList>
            <person name="Durkin A.S."/>
            <person name="Haft D.R."/>
            <person name="McCorrison J."/>
            <person name="Torralba M."/>
            <person name="Gillis M."/>
            <person name="Haft D.H."/>
            <person name="Methe B."/>
            <person name="Sutton G."/>
            <person name="Nelson K.E."/>
        </authorList>
    </citation>
    <scope>NUCLEOTIDE SEQUENCE [LARGE SCALE GENOMIC DNA]</scope>
    <source>
        <strain evidence="2 3">ATCC 35536</strain>
    </source>
</reference>
<dbReference type="InterPro" id="IPR027417">
    <property type="entry name" value="P-loop_NTPase"/>
</dbReference>
<dbReference type="Pfam" id="PF12705">
    <property type="entry name" value="PDDEXK_1"/>
    <property type="match status" value="1"/>
</dbReference>
<sequence length="973" mass="111224">MKRFMCYTGYSNIIMKRIELEPARIADVLKENLGQEDVVFVFPTDVALVSWAEWCVKNPQASGVKAVALERFIAWDTFKEKYAVAKESGRHAVPAVLRKVFVRNLIEENAAAVRSGKPIFKSIVHPQFAAEADSFADWIAGNLPLLKTWYEKFSRYASEHPEAADDEDEDYLTLYRRYVDFLGDEMFEPAWLVPDFTEERKKFIIFFPEQLEDFDEYEAVFATAENITSYVLPEKEMHAGEVFVYPDARTELRRTALCIRDIVGKSGRELSYEDIALHVPELETYRPYIERELANYRIPFVVRSGVRFTVGSAGSIFEDIDECRKTDYSYDSVRRLVLDGRVPWKNKALNESLVREGNRLHCICNYGSGDVWIESLAKSGRSERELELYKRLKKSIEAVTGAKTFEGLRTAWLMFKNEFLSDDEFSVEANNVLGRCIAELETLVAIEKDYIVPLDLKLRSPFSFFINELRSKTYRPQDTLSGVSVFDYKVAACAAYPVNIVINCTQDALTVVRKPLGFLNTQKRRALGIRDSDAASTAFIRLYGKFNNTVGTRSIFSCSERTFSGFAIPHTYFDIAPVEKNHTPLDELDANDFILNEKKWFLSESDAPRALSALQKVQYEHWKASSDFSVNAPRPQSVDAGVKKTIDYVLKERRTPNGSSSEDAFAVKISQSDMRDFFPCPRKWIFKSVVKLREDSLDASLFEKYDQGNINHKILELLFKTFDTLPVTDEDGTFGERENDIRKLIKEKTGEAIRDKSFDFYQSPIALRVLEEQSHKFEKIIIDFLHEFCKKEKGFGGCRVVSTEALCEAWENEKRYKYFGKIDCILSDDAGRIIIVDYKNTSLPSIASCRADETTGTLDNFQCAMYVTLWNLADPVKVDKMVFCSIKNAGESVAVIDDENAKKTPESYEPTLSVFERYASLFYERVENGNPEPLRGVRHGDDALIVPDVYSDCMACDFKTICRTAYTVASHKL</sequence>
<name>A0ABN0P494_TRESO</name>
<accession>A0ABN0P494</accession>
<dbReference type="Gene3D" id="3.90.320.10">
    <property type="match status" value="1"/>
</dbReference>
<evidence type="ECO:0000313" key="2">
    <source>
        <dbReference type="EMBL" id="ERK01718.1"/>
    </source>
</evidence>
<dbReference type="Proteomes" id="UP000016646">
    <property type="component" value="Unassembled WGS sequence"/>
</dbReference>
<dbReference type="Gene3D" id="3.40.50.300">
    <property type="entry name" value="P-loop containing nucleotide triphosphate hydrolases"/>
    <property type="match status" value="1"/>
</dbReference>